<dbReference type="InterPro" id="IPR011130">
    <property type="entry name" value="SecA_preprotein_X-link_dom"/>
</dbReference>
<dbReference type="EC" id="7.4.2.8" evidence="12"/>
<dbReference type="InterPro" id="IPR044722">
    <property type="entry name" value="SecA_SF2_C"/>
</dbReference>
<dbReference type="InterPro" id="IPR014018">
    <property type="entry name" value="SecA_motor_DEAD"/>
</dbReference>
<dbReference type="Proteomes" id="UP000791080">
    <property type="component" value="Unassembled WGS sequence"/>
</dbReference>
<dbReference type="PROSITE" id="PS51194">
    <property type="entry name" value="HELICASE_CTER"/>
    <property type="match status" value="1"/>
</dbReference>
<sequence length="794" mass="87066">MCSEEGGMGRLSSAFWKVLGGSRRRAFSRSRAVVATAAKLEGEYRELTESDLAERLAALSRRHRPVDGDDGAGSTATFDRDELVRFLALAREVSRRRLDMPAFDVQLLAAARMFAGDVVEMLTGEGKTLAGAIGATAFALRGRQVHVISVNDYLARRDAEWMAPLYEAFGLSVAWISSTSTPEEREAAYAADVTYAAVSEFGFDVLRDRLGTDPIVPAPQVALVDEADSVLVDEARVPLVLAGSTAGAAPDSIITDLVRALKPDLHYRTDEDDRNVFLTEKGAAAVEDALGGVDLYSEEHVGTTLSQVNVALHARVLLRRDVHYLVRDGRVQLINESRGRVAELQRWPDGLQAAVEAKEGLAVSDTGEVLDTMTVQALISRYPTVCGMTGTARAADEQLRTFYDLGVSIIPPNRPCVRVDEPSRVYATIADKEAAIVDYIARTHETGQPVLIGTMDVAESEHLAKLLERAGVDCVVLNAKNDAAEAAIIAEAGALGAVTVSTQMAGRGTDIRLGGSDQADHEKVKDLGGLCVVGTNRHVSRRLDEQLRGRAGRQGDPGRSIFFSSLEDDLVVRHAPDARLPTTTEEDGQVTGLAAERLLDHAQRVADAALLEIHSNTFRYSRLSERHRAILDERRELLLGTDTALRELERRCPDRYRELSAEIDEEVLVSVARRITLFHLDRCWVEHLAFLSDLRESIHLHALGKQNPLDEYHRAAIPAFRDLLGEVDERAARTFEEATITAEGIDLDDAGLVRPTATWTYLVQDNPFGSELDRAFRGIRRMLDGRRGRADDED</sequence>
<evidence type="ECO:0000256" key="1">
    <source>
        <dbReference type="ARBA" id="ARBA00004170"/>
    </source>
</evidence>
<dbReference type="EMBL" id="AUBJ02000001">
    <property type="protein sequence ID" value="MCP2329791.1"/>
    <property type="molecule type" value="Genomic_DNA"/>
</dbReference>
<dbReference type="InterPro" id="IPR020937">
    <property type="entry name" value="SecA_CS"/>
</dbReference>
<feature type="binding site" evidence="12">
    <location>
        <position position="106"/>
    </location>
    <ligand>
        <name>ATP</name>
        <dbReference type="ChEBI" id="CHEBI:30616"/>
    </ligand>
</feature>
<evidence type="ECO:0000256" key="2">
    <source>
        <dbReference type="ARBA" id="ARBA00007650"/>
    </source>
</evidence>
<dbReference type="InterPro" id="IPR011116">
    <property type="entry name" value="SecA_Wing/Scaffold"/>
</dbReference>
<evidence type="ECO:0000256" key="9">
    <source>
        <dbReference type="ARBA" id="ARBA00022967"/>
    </source>
</evidence>
<comment type="subcellular location">
    <subcellularLocation>
        <location evidence="12">Cell membrane</location>
        <topology evidence="12">Peripheral membrane protein</topology>
        <orientation evidence="12">Cytoplasmic side</orientation>
    </subcellularLocation>
    <subcellularLocation>
        <location evidence="12">Cytoplasm</location>
    </subcellularLocation>
    <subcellularLocation>
        <location evidence="1">Membrane</location>
        <topology evidence="1">Peripheral membrane protein</topology>
    </subcellularLocation>
    <text evidence="12">Distribution is 50-50.</text>
</comment>
<dbReference type="InterPro" id="IPR036266">
    <property type="entry name" value="SecA_Wing/Scaffold_sf"/>
</dbReference>
<feature type="domain" description="Helicase ATP-binding" evidence="13">
    <location>
        <begin position="108"/>
        <end position="264"/>
    </location>
</feature>
<dbReference type="NCBIfam" id="TIGR04221">
    <property type="entry name" value="SecA2_Mycobac"/>
    <property type="match status" value="1"/>
</dbReference>
<keyword evidence="4 12" id="KW-1003">Cell membrane</keyword>
<feature type="domain" description="SecA family profile" evidence="15">
    <location>
        <begin position="12"/>
        <end position="592"/>
    </location>
</feature>
<keyword evidence="3 12" id="KW-0813">Transport</keyword>
<evidence type="ECO:0000256" key="4">
    <source>
        <dbReference type="ARBA" id="ARBA00022475"/>
    </source>
</evidence>
<keyword evidence="8 12" id="KW-0653">Protein transport</keyword>
<dbReference type="CDD" id="cd18803">
    <property type="entry name" value="SF2_C_secA"/>
    <property type="match status" value="1"/>
</dbReference>
<evidence type="ECO:0000256" key="12">
    <source>
        <dbReference type="HAMAP-Rule" id="MF_01382"/>
    </source>
</evidence>
<proteinExistence type="inferred from homology"/>
<evidence type="ECO:0000313" key="17">
    <source>
        <dbReference type="Proteomes" id="UP000791080"/>
    </source>
</evidence>
<keyword evidence="10 12" id="KW-0811">Translocation</keyword>
<dbReference type="SMART" id="SM00957">
    <property type="entry name" value="SecA_DEAD"/>
    <property type="match status" value="1"/>
</dbReference>
<dbReference type="Pfam" id="PF01043">
    <property type="entry name" value="SecA_PP_bind"/>
    <property type="match status" value="1"/>
</dbReference>
<dbReference type="InterPro" id="IPR026389">
    <property type="entry name" value="SecA_Actinobact-type"/>
</dbReference>
<dbReference type="PROSITE" id="PS51196">
    <property type="entry name" value="SECA_MOTOR_DEAD"/>
    <property type="match status" value="1"/>
</dbReference>
<keyword evidence="17" id="KW-1185">Reference proteome</keyword>
<dbReference type="Pfam" id="PF07516">
    <property type="entry name" value="SecA_SW"/>
    <property type="match status" value="1"/>
</dbReference>
<dbReference type="InterPro" id="IPR001650">
    <property type="entry name" value="Helicase_C-like"/>
</dbReference>
<evidence type="ECO:0000256" key="5">
    <source>
        <dbReference type="ARBA" id="ARBA00022490"/>
    </source>
</evidence>
<dbReference type="InterPro" id="IPR011115">
    <property type="entry name" value="SecA_DEAD"/>
</dbReference>
<dbReference type="Gene3D" id="1.10.3060.10">
    <property type="entry name" value="Helical scaffold and wing domains of SecA"/>
    <property type="match status" value="1"/>
</dbReference>
<dbReference type="CDD" id="cd17928">
    <property type="entry name" value="DEXDc_SecA"/>
    <property type="match status" value="1"/>
</dbReference>
<comment type="function">
    <text evidence="12">Part of the Sec protein translocase complex. Interacts with the SecYEG preprotein conducting channel. Has a central role in coupling the hydrolysis of ATP to the transfer of proteins into and across the cell membrane, serving as an ATP-driven molecular motor driving the stepwise translocation of polypeptide chains across the membrane.</text>
</comment>
<feature type="binding site" evidence="12">
    <location>
        <begin position="124"/>
        <end position="128"/>
    </location>
    <ligand>
        <name>ATP</name>
        <dbReference type="ChEBI" id="CHEBI:30616"/>
    </ligand>
</feature>
<comment type="similarity">
    <text evidence="2 12">Belongs to the SecA family.</text>
</comment>
<evidence type="ECO:0000256" key="8">
    <source>
        <dbReference type="ARBA" id="ARBA00022927"/>
    </source>
</evidence>
<evidence type="ECO:0000256" key="7">
    <source>
        <dbReference type="ARBA" id="ARBA00022840"/>
    </source>
</evidence>
<dbReference type="InterPro" id="IPR027417">
    <property type="entry name" value="P-loop_NTPase"/>
</dbReference>
<dbReference type="Pfam" id="PF07517">
    <property type="entry name" value="SecA_DEAD"/>
    <property type="match status" value="1"/>
</dbReference>
<evidence type="ECO:0000256" key="11">
    <source>
        <dbReference type="ARBA" id="ARBA00023136"/>
    </source>
</evidence>
<dbReference type="SUPFAM" id="SSF52540">
    <property type="entry name" value="P-loop containing nucleoside triphosphate hydrolases"/>
    <property type="match status" value="2"/>
</dbReference>
<keyword evidence="6 12" id="KW-0547">Nucleotide-binding</keyword>
<dbReference type="HAMAP" id="MF_01382">
    <property type="entry name" value="SecA"/>
    <property type="match status" value="1"/>
</dbReference>
<name>A0ABT1JCC1_ACTCY</name>
<evidence type="ECO:0000256" key="6">
    <source>
        <dbReference type="ARBA" id="ARBA00022741"/>
    </source>
</evidence>
<evidence type="ECO:0000259" key="14">
    <source>
        <dbReference type="PROSITE" id="PS51194"/>
    </source>
</evidence>
<dbReference type="PRINTS" id="PR00906">
    <property type="entry name" value="SECA"/>
</dbReference>
<dbReference type="SUPFAM" id="SSF81886">
    <property type="entry name" value="Helical scaffold and wing domains of SecA"/>
    <property type="match status" value="1"/>
</dbReference>
<dbReference type="InterPro" id="IPR036670">
    <property type="entry name" value="SecA_X-link_sf"/>
</dbReference>
<protein>
    <recommendedName>
        <fullName evidence="12">Protein translocase subunit SecA</fullName>
        <ecNumber evidence="12">7.4.2.8</ecNumber>
    </recommendedName>
</protein>
<keyword evidence="5 12" id="KW-0963">Cytoplasm</keyword>
<evidence type="ECO:0000259" key="13">
    <source>
        <dbReference type="PROSITE" id="PS51192"/>
    </source>
</evidence>
<dbReference type="PROSITE" id="PS01312">
    <property type="entry name" value="SECA"/>
    <property type="match status" value="1"/>
</dbReference>
<dbReference type="PROSITE" id="PS51192">
    <property type="entry name" value="HELICASE_ATP_BIND_1"/>
    <property type="match status" value="1"/>
</dbReference>
<dbReference type="PANTHER" id="PTHR30612">
    <property type="entry name" value="SECA INNER MEMBRANE COMPONENT OF SEC PROTEIN SECRETION SYSTEM"/>
    <property type="match status" value="1"/>
</dbReference>
<keyword evidence="9 12" id="KW-1278">Translocase</keyword>
<accession>A0ABT1JCC1</accession>
<comment type="subunit">
    <text evidence="12">Monomer and homodimer. Part of the essential Sec protein translocation apparatus which comprises SecA, SecYEG and auxiliary proteins SecDF. Other proteins may also be involved.</text>
</comment>
<comment type="catalytic activity">
    <reaction evidence="12">
        <text>ATP + H2O + cellular proteinSide 1 = ADP + phosphate + cellular proteinSide 2.</text>
        <dbReference type="EC" id="7.4.2.8"/>
    </reaction>
</comment>
<evidence type="ECO:0000259" key="15">
    <source>
        <dbReference type="PROSITE" id="PS51196"/>
    </source>
</evidence>
<keyword evidence="7 12" id="KW-0067">ATP-binding</keyword>
<dbReference type="InterPro" id="IPR000185">
    <property type="entry name" value="SecA"/>
</dbReference>
<evidence type="ECO:0000256" key="10">
    <source>
        <dbReference type="ARBA" id="ARBA00023010"/>
    </source>
</evidence>
<dbReference type="Gene3D" id="3.90.1440.10">
    <property type="entry name" value="SecA, preprotein cross-linking domain"/>
    <property type="match status" value="1"/>
</dbReference>
<reference evidence="16 17" key="1">
    <citation type="submission" date="2013-07" db="EMBL/GenBank/DDBJ databases">
        <authorList>
            <consortium name="DOE Joint Genome Institute"/>
            <person name="Reeve W."/>
            <person name="Huntemann M."/>
            <person name="Han J."/>
            <person name="Chen A."/>
            <person name="Kyrpides N."/>
            <person name="Mavromatis K."/>
            <person name="Markowitz V."/>
            <person name="Palaniappan K."/>
            <person name="Ivanova N."/>
            <person name="Schaumberg A."/>
            <person name="Pati A."/>
            <person name="Liolios K."/>
            <person name="Nordberg H.P."/>
            <person name="Cantor M.N."/>
            <person name="Hua S.X."/>
            <person name="Woyke T."/>
        </authorList>
    </citation>
    <scope>NUCLEOTIDE SEQUENCE [LARGE SCALE GENOMIC DNA]</scope>
    <source>
        <strain evidence="16 17">DSM 43889</strain>
    </source>
</reference>
<dbReference type="SMART" id="SM00958">
    <property type="entry name" value="SecA_PP_bind"/>
    <property type="match status" value="1"/>
</dbReference>
<keyword evidence="11 12" id="KW-0472">Membrane</keyword>
<reference evidence="16 17" key="2">
    <citation type="submission" date="2022-06" db="EMBL/GenBank/DDBJ databases">
        <title>Genomic Encyclopedia of Type Strains, Phase I: the one thousand microbial genomes (KMG-I) project.</title>
        <authorList>
            <person name="Kyrpides N."/>
        </authorList>
    </citation>
    <scope>NUCLEOTIDE SEQUENCE [LARGE SCALE GENOMIC DNA]</scope>
    <source>
        <strain evidence="16 17">DSM 43889</strain>
    </source>
</reference>
<dbReference type="SUPFAM" id="SSF81767">
    <property type="entry name" value="Pre-protein crosslinking domain of SecA"/>
    <property type="match status" value="1"/>
</dbReference>
<evidence type="ECO:0000313" key="16">
    <source>
        <dbReference type="EMBL" id="MCP2329791.1"/>
    </source>
</evidence>
<dbReference type="PANTHER" id="PTHR30612:SF0">
    <property type="entry name" value="CHLOROPLAST PROTEIN-TRANSPORTING ATPASE"/>
    <property type="match status" value="1"/>
</dbReference>
<dbReference type="InterPro" id="IPR014001">
    <property type="entry name" value="Helicase_ATP-bd"/>
</dbReference>
<organism evidence="16 17">
    <name type="scientific">Actinoalloteichus caeruleus DSM 43889</name>
    <dbReference type="NCBI Taxonomy" id="1120930"/>
    <lineage>
        <taxon>Bacteria</taxon>
        <taxon>Bacillati</taxon>
        <taxon>Actinomycetota</taxon>
        <taxon>Actinomycetes</taxon>
        <taxon>Pseudonocardiales</taxon>
        <taxon>Pseudonocardiaceae</taxon>
        <taxon>Actinoalloteichus</taxon>
        <taxon>Actinoalloteichus cyanogriseus</taxon>
    </lineage>
</organism>
<evidence type="ECO:0000256" key="3">
    <source>
        <dbReference type="ARBA" id="ARBA00022448"/>
    </source>
</evidence>
<dbReference type="Gene3D" id="3.40.50.300">
    <property type="entry name" value="P-loop containing nucleotide triphosphate hydrolases"/>
    <property type="match status" value="3"/>
</dbReference>
<gene>
    <name evidence="12" type="primary">secA</name>
    <name evidence="16" type="ORF">G443_000061</name>
</gene>
<feature type="binding site" evidence="12">
    <location>
        <position position="510"/>
    </location>
    <ligand>
        <name>ATP</name>
        <dbReference type="ChEBI" id="CHEBI:30616"/>
    </ligand>
</feature>
<dbReference type="Pfam" id="PF21090">
    <property type="entry name" value="P-loop_SecA"/>
    <property type="match status" value="1"/>
</dbReference>
<comment type="caution">
    <text evidence="16">The sequence shown here is derived from an EMBL/GenBank/DDBJ whole genome shotgun (WGS) entry which is preliminary data.</text>
</comment>
<feature type="domain" description="Helicase C-terminal" evidence="14">
    <location>
        <begin position="435"/>
        <end position="599"/>
    </location>
</feature>